<dbReference type="PANTHER" id="PTHR30460">
    <property type="entry name" value="MODERATE CONDUCTANCE MECHANOSENSITIVE CHANNEL YBIO"/>
    <property type="match status" value="1"/>
</dbReference>
<evidence type="ECO:0000313" key="12">
    <source>
        <dbReference type="Proteomes" id="UP000000492"/>
    </source>
</evidence>
<evidence type="ECO:0000313" key="11">
    <source>
        <dbReference type="EMBL" id="AEI09728.1"/>
    </source>
</evidence>
<dbReference type="GO" id="GO:0005886">
    <property type="term" value="C:plasma membrane"/>
    <property type="evidence" value="ECO:0007669"/>
    <property type="project" value="UniProtKB-SubCell"/>
</dbReference>
<dbReference type="GO" id="GO:0008381">
    <property type="term" value="F:mechanosensitive monoatomic ion channel activity"/>
    <property type="evidence" value="ECO:0007669"/>
    <property type="project" value="InterPro"/>
</dbReference>
<protein>
    <submittedName>
        <fullName evidence="11">Small conductance mechanosensitive channel</fullName>
    </submittedName>
</protein>
<organism evidence="11 12">
    <name type="scientific">Corynebacterium resistens (strain DSM 45100 / JCM 12819 / GTC 2026 / SICGH 158)</name>
    <dbReference type="NCBI Taxonomy" id="662755"/>
    <lineage>
        <taxon>Bacteria</taxon>
        <taxon>Bacillati</taxon>
        <taxon>Actinomycetota</taxon>
        <taxon>Actinomycetes</taxon>
        <taxon>Mycobacteriales</taxon>
        <taxon>Corynebacteriaceae</taxon>
        <taxon>Corynebacterium</taxon>
    </lineage>
</organism>
<keyword evidence="12" id="KW-1185">Reference proteome</keyword>
<gene>
    <name evidence="11" type="primary">mscS</name>
    <name evidence="11" type="ordered locus">CRES_1373</name>
</gene>
<dbReference type="InterPro" id="IPR045276">
    <property type="entry name" value="YbiO_bact"/>
</dbReference>
<dbReference type="KEGG" id="crd:CRES_1373"/>
<feature type="transmembrane region" description="Helical" evidence="9">
    <location>
        <begin position="76"/>
        <end position="99"/>
    </location>
</feature>
<feature type="compositionally biased region" description="Low complexity" evidence="8">
    <location>
        <begin position="579"/>
        <end position="605"/>
    </location>
</feature>
<feature type="domain" description="Mechanosensitive ion channel MscS" evidence="10">
    <location>
        <begin position="128"/>
        <end position="195"/>
    </location>
</feature>
<keyword evidence="4" id="KW-1003">Cell membrane</keyword>
<dbReference type="STRING" id="662755.CRES_1373"/>
<dbReference type="Gene3D" id="2.30.30.60">
    <property type="match status" value="1"/>
</dbReference>
<comment type="similarity">
    <text evidence="3">Belongs to the MscS (TC 1.A.23) family.</text>
</comment>
<dbReference type="AlphaFoldDB" id="F8DYY3"/>
<feature type="transmembrane region" description="Helical" evidence="9">
    <location>
        <begin position="33"/>
        <end position="55"/>
    </location>
</feature>
<evidence type="ECO:0000256" key="9">
    <source>
        <dbReference type="SAM" id="Phobius"/>
    </source>
</evidence>
<comment type="subcellular location">
    <subcellularLocation>
        <location evidence="2">Cell membrane</location>
    </subcellularLocation>
    <subcellularLocation>
        <location evidence="1">Membrane</location>
        <topology evidence="1">Multi-pass membrane protein</topology>
    </subcellularLocation>
</comment>
<dbReference type="InterPro" id="IPR023408">
    <property type="entry name" value="MscS_beta-dom_sf"/>
</dbReference>
<dbReference type="EMBL" id="CP002857">
    <property type="protein sequence ID" value="AEI09728.1"/>
    <property type="molecule type" value="Genomic_DNA"/>
</dbReference>
<evidence type="ECO:0000256" key="8">
    <source>
        <dbReference type="SAM" id="MobiDB-lite"/>
    </source>
</evidence>
<feature type="region of interest" description="Disordered" evidence="8">
    <location>
        <begin position="332"/>
        <end position="357"/>
    </location>
</feature>
<dbReference type="Proteomes" id="UP000000492">
    <property type="component" value="Chromosome"/>
</dbReference>
<evidence type="ECO:0000256" key="4">
    <source>
        <dbReference type="ARBA" id="ARBA00022475"/>
    </source>
</evidence>
<feature type="region of interest" description="Disordered" evidence="8">
    <location>
        <begin position="370"/>
        <end position="427"/>
    </location>
</feature>
<keyword evidence="7 9" id="KW-0472">Membrane</keyword>
<dbReference type="Gene3D" id="1.10.287.1260">
    <property type="match status" value="1"/>
</dbReference>
<accession>F8DYY3</accession>
<dbReference type="SUPFAM" id="SSF50182">
    <property type="entry name" value="Sm-like ribonucleoproteins"/>
    <property type="match status" value="1"/>
</dbReference>
<dbReference type="InterPro" id="IPR010920">
    <property type="entry name" value="LSM_dom_sf"/>
</dbReference>
<evidence type="ECO:0000259" key="10">
    <source>
        <dbReference type="Pfam" id="PF00924"/>
    </source>
</evidence>
<dbReference type="InterPro" id="IPR006685">
    <property type="entry name" value="MscS_channel_2nd"/>
</dbReference>
<dbReference type="Pfam" id="PF00924">
    <property type="entry name" value="MS_channel_2nd"/>
    <property type="match status" value="1"/>
</dbReference>
<reference evidence="11 12" key="1">
    <citation type="journal article" date="2012" name="BMC Genomics">
        <title>Complete genome sequence, lifestyle, and multi-drug resistance of the human pathogen Corynebacterium resistens DSM 45100 isolated from blood samples of a leukemia patient.</title>
        <authorList>
            <person name="Schroder J."/>
            <person name="Maus I."/>
            <person name="Meyer K."/>
            <person name="Wordemann S."/>
            <person name="Blom J."/>
            <person name="Jaenicke S."/>
            <person name="Schneider J."/>
            <person name="Trost E."/>
            <person name="Tauch A."/>
        </authorList>
    </citation>
    <scope>NUCLEOTIDE SEQUENCE [LARGE SCALE GENOMIC DNA]</scope>
    <source>
        <strain evidence="12">DSM 45100 / JCM 12819 / CCUG 50093 / GTC 2026 / SICGH 158</strain>
    </source>
</reference>
<dbReference type="PANTHER" id="PTHR30460:SF0">
    <property type="entry name" value="MODERATE CONDUCTANCE MECHANOSENSITIVE CHANNEL YBIO"/>
    <property type="match status" value="1"/>
</dbReference>
<evidence type="ECO:0000256" key="5">
    <source>
        <dbReference type="ARBA" id="ARBA00022692"/>
    </source>
</evidence>
<evidence type="ECO:0000256" key="1">
    <source>
        <dbReference type="ARBA" id="ARBA00004141"/>
    </source>
</evidence>
<proteinExistence type="inferred from homology"/>
<feature type="transmembrane region" description="Helical" evidence="9">
    <location>
        <begin position="105"/>
        <end position="123"/>
    </location>
</feature>
<keyword evidence="6 9" id="KW-1133">Transmembrane helix</keyword>
<feature type="compositionally biased region" description="Polar residues" evidence="8">
    <location>
        <begin position="370"/>
        <end position="390"/>
    </location>
</feature>
<feature type="region of interest" description="Disordered" evidence="8">
    <location>
        <begin position="483"/>
        <end position="624"/>
    </location>
</feature>
<evidence type="ECO:0000256" key="3">
    <source>
        <dbReference type="ARBA" id="ARBA00008017"/>
    </source>
</evidence>
<dbReference type="eggNOG" id="COG0668">
    <property type="taxonomic scope" value="Bacteria"/>
</dbReference>
<dbReference type="SUPFAM" id="SSF82861">
    <property type="entry name" value="Mechanosensitive channel protein MscS (YggB), transmembrane region"/>
    <property type="match status" value="1"/>
</dbReference>
<evidence type="ECO:0000256" key="6">
    <source>
        <dbReference type="ARBA" id="ARBA00022989"/>
    </source>
</evidence>
<feature type="compositionally biased region" description="Polar residues" evidence="8">
    <location>
        <begin position="532"/>
        <end position="578"/>
    </location>
</feature>
<dbReference type="InterPro" id="IPR011014">
    <property type="entry name" value="MscS_channel_TM-2"/>
</dbReference>
<keyword evidence="5 9" id="KW-0812">Transmembrane</keyword>
<feature type="transmembrane region" description="Helical" evidence="9">
    <location>
        <begin position="458"/>
        <end position="478"/>
    </location>
</feature>
<dbReference type="HOGENOM" id="CLU_025920_0_0_11"/>
<evidence type="ECO:0000256" key="7">
    <source>
        <dbReference type="ARBA" id="ARBA00023136"/>
    </source>
</evidence>
<evidence type="ECO:0000256" key="2">
    <source>
        <dbReference type="ARBA" id="ARBA00004236"/>
    </source>
</evidence>
<name>F8DYY3_CORRG</name>
<sequence>MGHRRHLSGMSRTSRNVAAMVDLKYFLFQMWEWIVNHGIPLTALLLCAILLPRLGRLVIRIIARRFSKGEEATKTRLALIGALVYVVQAIGYFIIIMLALTNLGVPPVGAALPATVLTAAIGFGSQKIIGDFLAGFFIISERQFGVGDFVSFDGTTGDISGTVVALTLRATKVRTPSGELVTVPNGSAGVITNYSQEWSRAVVNLAIPLQPGESMDDLIRTVETTVHRALKDPSIARDVRGQIEILPATEIIAPVAAGQPWAVNFRINAEVNPAMQWAVERVVRSALLNAFWDRYDLPGSSAGILLSRAGYSSASPIASSTDATTVPTEAFPAATTSAEEQSGRHAANPQKFAPTETFGATGVHNANIAASGTSNANIPGTGSATSTNDDTGTKLIPETNSPEDDGPAAAAPIAPSDHGPGKGLDADRIEDEDLEGLVPQRQIYDTKIKNALSLGGRIRWSTTALVIALIIVGLLAIFSSNPEGGNAGVLSPDKWRTTKSAPAEATHPEPSPEQSQNSTTSEGEESGDSTEPSQGPSGNPNQPTNTDQGTDQNNDGGSTPTTTQPRSNNAPQQGNQRMGNSNTGNNPGTGNNSRSGNNSGNTNGTDSAGDSQDGAAGNPSSAAR</sequence>